<comment type="caution">
    <text evidence="1">The sequence shown here is derived from an EMBL/GenBank/DDBJ whole genome shotgun (WGS) entry which is preliminary data.</text>
</comment>
<protein>
    <submittedName>
        <fullName evidence="1">Uncharacterized protein</fullName>
    </submittedName>
</protein>
<evidence type="ECO:0000313" key="1">
    <source>
        <dbReference type="EMBL" id="ORY69932.1"/>
    </source>
</evidence>
<dbReference type="InParanoid" id="A0A1Y2EED3"/>
<organism evidence="1 2">
    <name type="scientific">Pseudomassariella vexata</name>
    <dbReference type="NCBI Taxonomy" id="1141098"/>
    <lineage>
        <taxon>Eukaryota</taxon>
        <taxon>Fungi</taxon>
        <taxon>Dikarya</taxon>
        <taxon>Ascomycota</taxon>
        <taxon>Pezizomycotina</taxon>
        <taxon>Sordariomycetes</taxon>
        <taxon>Xylariomycetidae</taxon>
        <taxon>Amphisphaeriales</taxon>
        <taxon>Pseudomassariaceae</taxon>
        <taxon>Pseudomassariella</taxon>
    </lineage>
</organism>
<dbReference type="AlphaFoldDB" id="A0A1Y2EED3"/>
<keyword evidence="2" id="KW-1185">Reference proteome</keyword>
<dbReference type="Proteomes" id="UP000193689">
    <property type="component" value="Unassembled WGS sequence"/>
</dbReference>
<evidence type="ECO:0000313" key="2">
    <source>
        <dbReference type="Proteomes" id="UP000193689"/>
    </source>
</evidence>
<dbReference type="GeneID" id="63782013"/>
<sequence length="194" mass="22093">MVWSLALQVEQASFSLEFELPGRSVEPPRWLVMLGMDLRKLRPFVFSSARGLVNTPHVCLRRQRSKLNTSLELRSVSGTAQSVQMHPCQRAVHRLSRSATRHGLVRDSVVRLAGGFLVTSSEDHKNPIKWNQTTRIPRAWPCDPVCDLDRLIKKKKFRNQPHNDRNDKTAPISSQAIRILQFSCCASCSDIMTF</sequence>
<dbReference type="EMBL" id="MCFJ01000002">
    <property type="protein sequence ID" value="ORY69932.1"/>
    <property type="molecule type" value="Genomic_DNA"/>
</dbReference>
<accession>A0A1Y2EED3</accession>
<proteinExistence type="predicted"/>
<dbReference type="RefSeq" id="XP_040719882.1">
    <property type="nucleotide sequence ID" value="XM_040865801.1"/>
</dbReference>
<reference evidence="1 2" key="1">
    <citation type="submission" date="2016-07" db="EMBL/GenBank/DDBJ databases">
        <title>Pervasive Adenine N6-methylation of Active Genes in Fungi.</title>
        <authorList>
            <consortium name="DOE Joint Genome Institute"/>
            <person name="Mondo S.J."/>
            <person name="Dannebaum R.O."/>
            <person name="Kuo R.C."/>
            <person name="Labutti K."/>
            <person name="Haridas S."/>
            <person name="Kuo A."/>
            <person name="Salamov A."/>
            <person name="Ahrendt S.R."/>
            <person name="Lipzen A."/>
            <person name="Sullivan W."/>
            <person name="Andreopoulos W.B."/>
            <person name="Clum A."/>
            <person name="Lindquist E."/>
            <person name="Daum C."/>
            <person name="Ramamoorthy G.K."/>
            <person name="Gryganskyi A."/>
            <person name="Culley D."/>
            <person name="Magnuson J.K."/>
            <person name="James T.Y."/>
            <person name="O'Malley M.A."/>
            <person name="Stajich J.E."/>
            <person name="Spatafora J.W."/>
            <person name="Visel A."/>
            <person name="Grigoriev I.V."/>
        </authorList>
    </citation>
    <scope>NUCLEOTIDE SEQUENCE [LARGE SCALE GENOMIC DNA]</scope>
    <source>
        <strain evidence="1 2">CBS 129021</strain>
    </source>
</reference>
<name>A0A1Y2EED3_9PEZI</name>
<gene>
    <name evidence="1" type="ORF">BCR38DRAFT_95675</name>
</gene>